<organism evidence="2 3">
    <name type="scientific">Paroceanicella profunda</name>
    <dbReference type="NCBI Taxonomy" id="2579971"/>
    <lineage>
        <taxon>Bacteria</taxon>
        <taxon>Pseudomonadati</taxon>
        <taxon>Pseudomonadota</taxon>
        <taxon>Alphaproteobacteria</taxon>
        <taxon>Rhodobacterales</taxon>
        <taxon>Paracoccaceae</taxon>
        <taxon>Paroceanicella</taxon>
    </lineage>
</organism>
<dbReference type="InterPro" id="IPR036388">
    <property type="entry name" value="WH-like_DNA-bd_sf"/>
</dbReference>
<dbReference type="Proteomes" id="UP000305888">
    <property type="component" value="Chromosome"/>
</dbReference>
<dbReference type="Gene3D" id="1.10.10.10">
    <property type="entry name" value="Winged helix-like DNA-binding domain superfamily/Winged helix DNA-binding domain"/>
    <property type="match status" value="1"/>
</dbReference>
<accession>A0A5B8FUZ2</accession>
<dbReference type="PANTHER" id="PTHR33164">
    <property type="entry name" value="TRANSCRIPTIONAL REGULATOR, MARR FAMILY"/>
    <property type="match status" value="1"/>
</dbReference>
<reference evidence="2 3" key="1">
    <citation type="submission" date="2019-06" db="EMBL/GenBank/DDBJ databases">
        <title>Genome sequence of Rhodobacteraceae bacterium D4M1.</title>
        <authorList>
            <person name="Cao J."/>
        </authorList>
    </citation>
    <scope>NUCLEOTIDE SEQUENCE [LARGE SCALE GENOMIC DNA]</scope>
    <source>
        <strain evidence="2 3">D4M1</strain>
    </source>
</reference>
<gene>
    <name evidence="2" type="primary">hpaR</name>
    <name evidence="2" type="ORF">FDP22_12850</name>
</gene>
<dbReference type="KEGG" id="ppru:FDP22_12850"/>
<protein>
    <submittedName>
        <fullName evidence="2">Homoprotocatechuate degradation operon regulator HpaR</fullName>
    </submittedName>
</protein>
<evidence type="ECO:0000259" key="1">
    <source>
        <dbReference type="PROSITE" id="PS50995"/>
    </source>
</evidence>
<keyword evidence="3" id="KW-1185">Reference proteome</keyword>
<dbReference type="GO" id="GO:0006950">
    <property type="term" value="P:response to stress"/>
    <property type="evidence" value="ECO:0007669"/>
    <property type="project" value="TreeGrafter"/>
</dbReference>
<dbReference type="SUPFAM" id="SSF46785">
    <property type="entry name" value="Winged helix' DNA-binding domain"/>
    <property type="match status" value="1"/>
</dbReference>
<dbReference type="SMART" id="SM00347">
    <property type="entry name" value="HTH_MARR"/>
    <property type="match status" value="1"/>
</dbReference>
<dbReference type="InterPro" id="IPR012712">
    <property type="entry name" value="HpaR/FarR"/>
</dbReference>
<dbReference type="PROSITE" id="PS50995">
    <property type="entry name" value="HTH_MARR_2"/>
    <property type="match status" value="1"/>
</dbReference>
<dbReference type="AlphaFoldDB" id="A0A5B8FUZ2"/>
<name>A0A5B8FUZ2_9RHOB</name>
<dbReference type="OrthoDB" id="8588347at2"/>
<dbReference type="InterPro" id="IPR036390">
    <property type="entry name" value="WH_DNA-bd_sf"/>
</dbReference>
<dbReference type="EMBL" id="CP040818">
    <property type="protein sequence ID" value="QDL92596.1"/>
    <property type="molecule type" value="Genomic_DNA"/>
</dbReference>
<evidence type="ECO:0000313" key="3">
    <source>
        <dbReference type="Proteomes" id="UP000305888"/>
    </source>
</evidence>
<dbReference type="GO" id="GO:0003677">
    <property type="term" value="F:DNA binding"/>
    <property type="evidence" value="ECO:0007669"/>
    <property type="project" value="InterPro"/>
</dbReference>
<dbReference type="InterPro" id="IPR000835">
    <property type="entry name" value="HTH_MarR-typ"/>
</dbReference>
<dbReference type="GO" id="GO:0045892">
    <property type="term" value="P:negative regulation of DNA-templated transcription"/>
    <property type="evidence" value="ECO:0007669"/>
    <property type="project" value="InterPro"/>
</dbReference>
<dbReference type="InterPro" id="IPR039422">
    <property type="entry name" value="MarR/SlyA-like"/>
</dbReference>
<dbReference type="NCBIfam" id="TIGR02337">
    <property type="entry name" value="HpaR"/>
    <property type="match status" value="1"/>
</dbReference>
<feature type="domain" description="HTH marR-type" evidence="1">
    <location>
        <begin position="9"/>
        <end position="142"/>
    </location>
</feature>
<sequence>MSGHSRQFERALPIALLRAREATMRLFKPHVDAHGLSLPQWRVMRALAEMGPLDATELSERCAILGPSLTRILRALEDRGFTAPSGEPSRDARRRVVVLTQEGAALFHSMVPESERIYRELEAEFGSERLETLLTLLEDLREAATRLRPRED</sequence>
<dbReference type="Pfam" id="PF12802">
    <property type="entry name" value="MarR_2"/>
    <property type="match status" value="1"/>
</dbReference>
<dbReference type="GO" id="GO:0003700">
    <property type="term" value="F:DNA-binding transcription factor activity"/>
    <property type="evidence" value="ECO:0007669"/>
    <property type="project" value="InterPro"/>
</dbReference>
<proteinExistence type="predicted"/>
<dbReference type="PANTHER" id="PTHR33164:SF13">
    <property type="entry name" value="4-HYDROXYPHENYLACETATE CATABOLISM PROTEIN"/>
    <property type="match status" value="1"/>
</dbReference>
<evidence type="ECO:0000313" key="2">
    <source>
        <dbReference type="EMBL" id="QDL92596.1"/>
    </source>
</evidence>
<dbReference type="RefSeq" id="WP_138574198.1">
    <property type="nucleotide sequence ID" value="NZ_CP040818.1"/>
</dbReference>